<evidence type="ECO:0000256" key="1">
    <source>
        <dbReference type="SAM" id="MobiDB-lite"/>
    </source>
</evidence>
<dbReference type="EMBL" id="JBBNAG010000005">
    <property type="protein sequence ID" value="KAK9133374.1"/>
    <property type="molecule type" value="Genomic_DNA"/>
</dbReference>
<protein>
    <submittedName>
        <fullName evidence="2">Uncharacterized protein</fullName>
    </submittedName>
</protein>
<feature type="region of interest" description="Disordered" evidence="1">
    <location>
        <begin position="1"/>
        <end position="37"/>
    </location>
</feature>
<proteinExistence type="predicted"/>
<gene>
    <name evidence="2" type="ORF">Scep_012902</name>
</gene>
<name>A0AAP0P814_9MAGN</name>
<keyword evidence="3" id="KW-1185">Reference proteome</keyword>
<dbReference type="AlphaFoldDB" id="A0AAP0P814"/>
<sequence length="86" mass="9403">MESSMTNGPPSIAEESTTKTTPSPPPPSISAPRSRRTVLNLTNVATMTRLLHECTATVRNLDLQLKTLFSQRTISRNTSPISRNPP</sequence>
<organism evidence="2 3">
    <name type="scientific">Stephania cephalantha</name>
    <dbReference type="NCBI Taxonomy" id="152367"/>
    <lineage>
        <taxon>Eukaryota</taxon>
        <taxon>Viridiplantae</taxon>
        <taxon>Streptophyta</taxon>
        <taxon>Embryophyta</taxon>
        <taxon>Tracheophyta</taxon>
        <taxon>Spermatophyta</taxon>
        <taxon>Magnoliopsida</taxon>
        <taxon>Ranunculales</taxon>
        <taxon>Menispermaceae</taxon>
        <taxon>Menispermoideae</taxon>
        <taxon>Cissampelideae</taxon>
        <taxon>Stephania</taxon>
    </lineage>
</organism>
<reference evidence="2 3" key="1">
    <citation type="submission" date="2024-01" db="EMBL/GenBank/DDBJ databases">
        <title>Genome assemblies of Stephania.</title>
        <authorList>
            <person name="Yang L."/>
        </authorList>
    </citation>
    <scope>NUCLEOTIDE SEQUENCE [LARGE SCALE GENOMIC DNA]</scope>
    <source>
        <strain evidence="2">JXDWG</strain>
        <tissue evidence="2">Leaf</tissue>
    </source>
</reference>
<accession>A0AAP0P814</accession>
<evidence type="ECO:0000313" key="3">
    <source>
        <dbReference type="Proteomes" id="UP001419268"/>
    </source>
</evidence>
<dbReference type="Proteomes" id="UP001419268">
    <property type="component" value="Unassembled WGS sequence"/>
</dbReference>
<comment type="caution">
    <text evidence="2">The sequence shown here is derived from an EMBL/GenBank/DDBJ whole genome shotgun (WGS) entry which is preliminary data.</text>
</comment>
<evidence type="ECO:0000313" key="2">
    <source>
        <dbReference type="EMBL" id="KAK9133374.1"/>
    </source>
</evidence>